<feature type="region of interest" description="Disordered" evidence="8">
    <location>
        <begin position="1150"/>
        <end position="1193"/>
    </location>
</feature>
<dbReference type="GO" id="GO:0005643">
    <property type="term" value="C:nuclear pore"/>
    <property type="evidence" value="ECO:0007669"/>
    <property type="project" value="UniProtKB-SubCell"/>
</dbReference>
<accession>A0A4Z1PBZ4</accession>
<evidence type="ECO:0000256" key="5">
    <source>
        <dbReference type="ARBA" id="ARBA00023010"/>
    </source>
</evidence>
<feature type="compositionally biased region" description="Polar residues" evidence="8">
    <location>
        <begin position="925"/>
        <end position="939"/>
    </location>
</feature>
<dbReference type="InterPro" id="IPR015007">
    <property type="entry name" value="NUP2/50/61"/>
</dbReference>
<feature type="region of interest" description="Disordered" evidence="8">
    <location>
        <begin position="177"/>
        <end position="523"/>
    </location>
</feature>
<dbReference type="PANTHER" id="PTHR38697:SF1">
    <property type="entry name" value="NUCLEAR PORE COMPLEX PROTEIN SIMILAR TO S. CEREVISIAE NUP2 (EUROFUNG)"/>
    <property type="match status" value="1"/>
</dbReference>
<feature type="compositionally biased region" description="Polar residues" evidence="8">
    <location>
        <begin position="177"/>
        <end position="203"/>
    </location>
</feature>
<dbReference type="GO" id="GO:0051028">
    <property type="term" value="P:mRNA transport"/>
    <property type="evidence" value="ECO:0007669"/>
    <property type="project" value="UniProtKB-KW"/>
</dbReference>
<dbReference type="GO" id="GO:0015031">
    <property type="term" value="P:protein transport"/>
    <property type="evidence" value="ECO:0007669"/>
    <property type="project" value="UniProtKB-KW"/>
</dbReference>
<feature type="compositionally biased region" description="Acidic residues" evidence="8">
    <location>
        <begin position="915"/>
        <end position="924"/>
    </location>
</feature>
<feature type="compositionally biased region" description="Polar residues" evidence="8">
    <location>
        <begin position="502"/>
        <end position="511"/>
    </location>
</feature>
<feature type="compositionally biased region" description="Polar residues" evidence="8">
    <location>
        <begin position="1098"/>
        <end position="1111"/>
    </location>
</feature>
<keyword evidence="6" id="KW-0906">Nuclear pore complex</keyword>
<evidence type="ECO:0000259" key="10">
    <source>
        <dbReference type="Pfam" id="PF08911"/>
    </source>
</evidence>
<feature type="compositionally biased region" description="Low complexity" evidence="8">
    <location>
        <begin position="317"/>
        <end position="328"/>
    </location>
</feature>
<organism evidence="11 12">
    <name type="scientific">Venturia nashicola</name>
    <dbReference type="NCBI Taxonomy" id="86259"/>
    <lineage>
        <taxon>Eukaryota</taxon>
        <taxon>Fungi</taxon>
        <taxon>Dikarya</taxon>
        <taxon>Ascomycota</taxon>
        <taxon>Pezizomycotina</taxon>
        <taxon>Dothideomycetes</taxon>
        <taxon>Pleosporomycetidae</taxon>
        <taxon>Venturiales</taxon>
        <taxon>Venturiaceae</taxon>
        <taxon>Venturia</taxon>
    </lineage>
</organism>
<feature type="compositionally biased region" description="Basic and acidic residues" evidence="8">
    <location>
        <begin position="1"/>
        <end position="34"/>
    </location>
</feature>
<sequence>MSVKRGAERYLTKDDVSDPRMQEGGPDDRSDPVKRATAAQLANRKIKAAKGRGARPGAGGSTARPTTSFGPPPSTPQTALFSNGTQSFPPTNGAPPVGNGSPSVSFGGFGSGSADTGFAFSPSVPVNNPFANVSSSNTKKGSSNAGFGFNLGGSQPTSAAPSTGIFSFAGNQQQVANPFSSATPQAPSTGIFGSSNAPSSNVFGTPTASTTSAGGFFGSTNGGSNFGSTDGTGMFGSTSGISQQPSRGPTFGQPPAATKSEAPQQNFFGTPAPAVKSPFGQHNDDVMSTSPDASPQKPAHNPISNNWNKSLEVPAIGASGNASSNGEGSPDHPHIEEEPRPNPFAMIPRAKSSEPSKAVEAPVKSIFNTEKKQDEQPHTENGDETPRANPLASISRKSQSNPEPAESTPKPSFSKSTPATSKVFERSRTDPASSLASSTNSSTSAKTSIFSPVVKQSAIVEQSPIVENSPIAGENKSSSNSNSHTFGSSTSKSSTSSASPRPYQSASSSPNIFGLAAKPTQSSTAPIATAMENATAARMTEVGTVYPQDRLGSDALSRHLSADFRSRVLAEHSLSVSSAESGLSAEEMKYWVREHKLNRLNTIYKHFFESQGKESTFETMDLRPMMANYITLFEEIMVPIEGPLTTLIAEHGKEQGTRLYHQQNGSMPDESGKRKPGAEVPREHETPKKVRIEAPLPASVSQTPPPPPPPSQTSATANKFMDFLNKTDRPAEDSTFNVPTNNSTPKPAVVQTPTFKMPTFAPTGNAMAKFGENAAKAAAAAKQKAKDEDFDSDDETEAEWERKYEEKLAAKAAELKKVQQDSGFGFKVNASSSITSPSTNGGFGFKVNTPAPASSLAPPATNGGFNFSRSVSPAASATGSVFDTGRANTTSGSGNIFGHFSNAGSDIEGSARGDADDEDSDDDNAQQPSTPKAPNNQPNGKLAGFTESDDAPSDSAASGRSLFDRIEKRSEAPTPAPSASGNLFGFPISSDKSTPAPSGGIFGSRDESSGRTPLAATAANEGGIFGFGTKTATAGTANAGGLFGFGAKSSSPAPAKEGGLFGFGSQSTSSSAGDQTWKPDSPIKFNGSSTEAPKFSFVASTPKSAPSTGFSFSPIAPTPSGGTTAPAFSGLGTPGSSLFGAPKSSGSLFVPSGSSSVLPSGATSRATTPGVSDVSGAETGGEQEESSNDPQSDLIGMEAAKKDHEVLFEQEKVKASRYDIDPTGKKQPAWATQGVGPIAVLKDQATGVTKILMKKVPNGGIVINTRLMASMTYQQIVKRVRFGVVDPATSKMEQWILQLPSEDEAKQFVEVCDAHKNQ</sequence>
<evidence type="ECO:0000256" key="1">
    <source>
        <dbReference type="ARBA" id="ARBA00004567"/>
    </source>
</evidence>
<comment type="caution">
    <text evidence="11">The sequence shown here is derived from an EMBL/GenBank/DDBJ whole genome shotgun (WGS) entry which is preliminary data.</text>
</comment>
<evidence type="ECO:0000256" key="8">
    <source>
        <dbReference type="SAM" id="MobiDB-lite"/>
    </source>
</evidence>
<feature type="compositionally biased region" description="Polar residues" evidence="8">
    <location>
        <begin position="1064"/>
        <end position="1074"/>
    </location>
</feature>
<dbReference type="Pfam" id="PF08911">
    <property type="entry name" value="NUP50"/>
    <property type="match status" value="1"/>
</dbReference>
<feature type="domain" description="RanBD1" evidence="9">
    <location>
        <begin position="1201"/>
        <end position="1313"/>
    </location>
</feature>
<feature type="compositionally biased region" description="Basic and acidic residues" evidence="8">
    <location>
        <begin position="329"/>
        <end position="340"/>
    </location>
</feature>
<feature type="domain" description="Nuclear pore complex NUP2/50/61" evidence="10">
    <location>
        <begin position="4"/>
        <end position="84"/>
    </location>
</feature>
<keyword evidence="5" id="KW-0811">Translocation</keyword>
<feature type="region of interest" description="Disordered" evidence="8">
    <location>
        <begin position="729"/>
        <end position="750"/>
    </location>
</feature>
<feature type="compositionally biased region" description="Polar residues" evidence="8">
    <location>
        <begin position="79"/>
        <end position="90"/>
    </location>
</feature>
<gene>
    <name evidence="11" type="ORF">E6O75_ATG00793</name>
</gene>
<keyword evidence="12" id="KW-1185">Reference proteome</keyword>
<feature type="compositionally biased region" description="Low complexity" evidence="8">
    <location>
        <begin position="407"/>
        <end position="422"/>
    </location>
</feature>
<feature type="region of interest" description="Disordered" evidence="8">
    <location>
        <begin position="697"/>
        <end position="716"/>
    </location>
</feature>
<dbReference type="InterPro" id="IPR011993">
    <property type="entry name" value="PH-like_dom_sf"/>
</dbReference>
<feature type="compositionally biased region" description="Polar residues" evidence="8">
    <location>
        <begin position="1161"/>
        <end position="1170"/>
    </location>
</feature>
<keyword evidence="3" id="KW-0509">mRNA transport</keyword>
<feature type="compositionally biased region" description="Basic residues" evidence="8">
    <location>
        <begin position="44"/>
        <end position="53"/>
    </location>
</feature>
<dbReference type="Pfam" id="PF00638">
    <property type="entry name" value="Ran_BP1"/>
    <property type="match status" value="1"/>
</dbReference>
<dbReference type="SUPFAM" id="SSF50729">
    <property type="entry name" value="PH domain-like"/>
    <property type="match status" value="1"/>
</dbReference>
<feature type="compositionally biased region" description="Polar residues" evidence="8">
    <location>
        <begin position="124"/>
        <end position="145"/>
    </location>
</feature>
<keyword evidence="2" id="KW-0813">Transport</keyword>
<comment type="subcellular location">
    <subcellularLocation>
        <location evidence="1">Nucleus</location>
        <location evidence="1">Nuclear pore complex</location>
    </subcellularLocation>
</comment>
<dbReference type="InterPro" id="IPR000156">
    <property type="entry name" value="Ran_bind_dom"/>
</dbReference>
<evidence type="ECO:0000256" key="3">
    <source>
        <dbReference type="ARBA" id="ARBA00022816"/>
    </source>
</evidence>
<name>A0A4Z1PBZ4_9PEZI</name>
<evidence type="ECO:0000256" key="6">
    <source>
        <dbReference type="ARBA" id="ARBA00023132"/>
    </source>
</evidence>
<dbReference type="PANTHER" id="PTHR38697">
    <property type="entry name" value="NUCLEAR PORE COMPLEX PROTEIN SIMILAR TO S. CEREVISIAE NUP2 (EUROFUNG)"/>
    <property type="match status" value="1"/>
</dbReference>
<dbReference type="STRING" id="86259.A0A4Z1PBZ4"/>
<dbReference type="EMBL" id="SNSC02000002">
    <property type="protein sequence ID" value="TID26300.1"/>
    <property type="molecule type" value="Genomic_DNA"/>
</dbReference>
<feature type="region of interest" description="Disordered" evidence="8">
    <location>
        <begin position="1"/>
        <end position="165"/>
    </location>
</feature>
<evidence type="ECO:0008006" key="13">
    <source>
        <dbReference type="Google" id="ProtNLM"/>
    </source>
</evidence>
<proteinExistence type="predicted"/>
<feature type="compositionally biased region" description="Polar residues" evidence="8">
    <location>
        <begin position="734"/>
        <end position="745"/>
    </location>
</feature>
<feature type="compositionally biased region" description="Gly residues" evidence="8">
    <location>
        <begin position="215"/>
        <end position="225"/>
    </location>
</feature>
<dbReference type="Gene3D" id="2.30.29.30">
    <property type="entry name" value="Pleckstrin-homology domain (PH domain)/Phosphotyrosine-binding domain (PTB)"/>
    <property type="match status" value="1"/>
</dbReference>
<feature type="region of interest" description="Disordered" evidence="8">
    <location>
        <begin position="1041"/>
        <end position="1129"/>
    </location>
</feature>
<feature type="compositionally biased region" description="Low complexity" evidence="8">
    <location>
        <begin position="432"/>
        <end position="448"/>
    </location>
</feature>
<evidence type="ECO:0000256" key="4">
    <source>
        <dbReference type="ARBA" id="ARBA00022927"/>
    </source>
</evidence>
<dbReference type="OrthoDB" id="10265837at2759"/>
<feature type="compositionally biased region" description="Basic and acidic residues" evidence="8">
    <location>
        <begin position="962"/>
        <end position="971"/>
    </location>
</feature>
<protein>
    <recommendedName>
        <fullName evidence="13">RanBD1 domain-containing protein</fullName>
    </recommendedName>
</protein>
<evidence type="ECO:0000256" key="7">
    <source>
        <dbReference type="ARBA" id="ARBA00023242"/>
    </source>
</evidence>
<dbReference type="Proteomes" id="UP000298493">
    <property type="component" value="Unassembled WGS sequence"/>
</dbReference>
<feature type="compositionally biased region" description="Low complexity" evidence="8">
    <location>
        <begin position="204"/>
        <end position="214"/>
    </location>
</feature>
<feature type="compositionally biased region" description="Low complexity" evidence="8">
    <location>
        <begin position="475"/>
        <end position="499"/>
    </location>
</feature>
<feature type="region of interest" description="Disordered" evidence="8">
    <location>
        <begin position="661"/>
        <end position="691"/>
    </location>
</feature>
<reference evidence="11 12" key="1">
    <citation type="submission" date="2019-04" db="EMBL/GenBank/DDBJ databases">
        <title>High contiguity whole genome sequence and gene annotation resource for two Venturia nashicola isolates.</title>
        <authorList>
            <person name="Prokchorchik M."/>
            <person name="Won K."/>
            <person name="Lee Y."/>
            <person name="Choi E.D."/>
            <person name="Segonzac C."/>
            <person name="Sohn K.H."/>
        </authorList>
    </citation>
    <scope>NUCLEOTIDE SEQUENCE [LARGE SCALE GENOMIC DNA]</scope>
    <source>
        <strain evidence="11 12">PRI2</strain>
    </source>
</reference>
<keyword evidence="7" id="KW-0539">Nucleus</keyword>
<feature type="compositionally biased region" description="Low complexity" evidence="8">
    <location>
        <begin position="94"/>
        <end position="106"/>
    </location>
</feature>
<feature type="region of interest" description="Disordered" evidence="8">
    <location>
        <begin position="872"/>
        <end position="1015"/>
    </location>
</feature>
<keyword evidence="4" id="KW-0653">Protein transport</keyword>
<feature type="compositionally biased region" description="Low complexity" evidence="8">
    <location>
        <begin position="1150"/>
        <end position="1160"/>
    </location>
</feature>
<feature type="compositionally biased region" description="Polar residues" evidence="8">
    <location>
        <begin position="235"/>
        <end position="247"/>
    </location>
</feature>
<feature type="compositionally biased region" description="Basic and acidic residues" evidence="8">
    <location>
        <begin position="369"/>
        <end position="386"/>
    </location>
</feature>
<evidence type="ECO:0000313" key="12">
    <source>
        <dbReference type="Proteomes" id="UP000298493"/>
    </source>
</evidence>
<feature type="compositionally biased region" description="Basic and acidic residues" evidence="8">
    <location>
        <begin position="670"/>
        <end position="691"/>
    </location>
</feature>
<dbReference type="InterPro" id="IPR053074">
    <property type="entry name" value="NPC_Nucleoporin"/>
</dbReference>
<feature type="compositionally biased region" description="Polar residues" evidence="8">
    <location>
        <begin position="872"/>
        <end position="894"/>
    </location>
</feature>
<evidence type="ECO:0000313" key="11">
    <source>
        <dbReference type="EMBL" id="TID26300.1"/>
    </source>
</evidence>
<feature type="compositionally biased region" description="Polar residues" evidence="8">
    <location>
        <begin position="152"/>
        <end position="165"/>
    </location>
</feature>
<evidence type="ECO:0000259" key="9">
    <source>
        <dbReference type="Pfam" id="PF00638"/>
    </source>
</evidence>
<evidence type="ECO:0000256" key="2">
    <source>
        <dbReference type="ARBA" id="ARBA00022448"/>
    </source>
</evidence>